<accession>A0A1V4GSZ1</accession>
<evidence type="ECO:0000313" key="1">
    <source>
        <dbReference type="EMBL" id="OPH35754.1"/>
    </source>
</evidence>
<dbReference type="EMBL" id="MXAN01000059">
    <property type="protein sequence ID" value="OPH35754.1"/>
    <property type="molecule type" value="Genomic_DNA"/>
</dbReference>
<dbReference type="Proteomes" id="UP000191025">
    <property type="component" value="Unassembled WGS sequence"/>
</dbReference>
<protein>
    <submittedName>
        <fullName evidence="1">Uncharacterized protein</fullName>
    </submittedName>
</protein>
<organism evidence="1 2">
    <name type="scientific">Moraxella lacunata</name>
    <dbReference type="NCBI Taxonomy" id="477"/>
    <lineage>
        <taxon>Bacteria</taxon>
        <taxon>Pseudomonadati</taxon>
        <taxon>Pseudomonadota</taxon>
        <taxon>Gammaproteobacteria</taxon>
        <taxon>Moraxellales</taxon>
        <taxon>Moraxellaceae</taxon>
        <taxon>Moraxella</taxon>
    </lineage>
</organism>
<sequence>MVSDGQNFYNTQKYGDKIDDKIKKKTRIIGTKSPLGMARKIHFNLTHTQLSDKLGLFLCGLRHACFWCVSKKRFNRLYAKIE</sequence>
<name>A0A1V4GSZ1_MORLA</name>
<reference evidence="2" key="1">
    <citation type="submission" date="2017-03" db="EMBL/GenBank/DDBJ databases">
        <title>Draft genome sequence of Moraxella equi CCUG 4950T type strain.</title>
        <authorList>
            <person name="Salva-Serra F."/>
            <person name="Engstrom-Jakobsson H."/>
            <person name="Thorell K."/>
            <person name="Jaen-Luchoro D."/>
            <person name="Gonzales-Siles L."/>
            <person name="Karlsson R."/>
            <person name="Yazdan S."/>
            <person name="Boulund F."/>
            <person name="Johnning A."/>
            <person name="Engstrand L."/>
            <person name="Kristiansson E."/>
            <person name="Moore E."/>
        </authorList>
    </citation>
    <scope>NUCLEOTIDE SEQUENCE [LARGE SCALE GENOMIC DNA]</scope>
    <source>
        <strain evidence="2">CCUG 4441</strain>
    </source>
</reference>
<dbReference type="AlphaFoldDB" id="A0A1V4GSZ1"/>
<evidence type="ECO:0000313" key="2">
    <source>
        <dbReference type="Proteomes" id="UP000191025"/>
    </source>
</evidence>
<gene>
    <name evidence="1" type="ORF">B5J94_08900</name>
</gene>
<comment type="caution">
    <text evidence="1">The sequence shown here is derived from an EMBL/GenBank/DDBJ whole genome shotgun (WGS) entry which is preliminary data.</text>
</comment>
<proteinExistence type="predicted"/>